<dbReference type="AlphaFoldDB" id="A0A8K0DF32"/>
<evidence type="ECO:0000256" key="2">
    <source>
        <dbReference type="ARBA" id="ARBA00023002"/>
    </source>
</evidence>
<gene>
    <name evidence="4" type="ORF">ILUMI_04044</name>
</gene>
<comment type="similarity">
    <text evidence="1 3">Belongs to the short-chain dehydrogenases/reductases (SDR) family.</text>
</comment>
<proteinExistence type="inferred from homology"/>
<evidence type="ECO:0008006" key="6">
    <source>
        <dbReference type="Google" id="ProtNLM"/>
    </source>
</evidence>
<sequence length="261" mass="27931">MVVSMERWVGKVAVITGASAGIGAAIAEQLVEAGLKVVGLARRKEKVDELSKTLEGKKGKLYAYQADITKEEDILKAFQWIKDNLGPVHILINNAGIGRATNLSDGNTKFWKEILDTNVLGLCIATREAVKDMKANNVAGHIIHINSTAGHEVPNLPGMNVYSASKHAVTALTETLRQELNSIGSKIKITSISPGYVKTEIVEATLKGSGLSEYPGLSQDQLAQLPGLEAKDIADAALYVLATPPHVQVHELIIKPLGTNL</sequence>
<reference evidence="4" key="1">
    <citation type="submission" date="2019-08" db="EMBL/GenBank/DDBJ databases">
        <title>The genome of the North American firefly Photinus pyralis.</title>
        <authorList>
            <consortium name="Photinus pyralis genome working group"/>
            <person name="Fallon T.R."/>
            <person name="Sander Lower S.E."/>
            <person name="Weng J.-K."/>
        </authorList>
    </citation>
    <scope>NUCLEOTIDE SEQUENCE</scope>
    <source>
        <strain evidence="4">TRF0915ILg1</strain>
        <tissue evidence="4">Whole body</tissue>
    </source>
</reference>
<dbReference type="PANTHER" id="PTHR43115">
    <property type="entry name" value="DEHYDROGENASE/REDUCTASE SDR FAMILY MEMBER 11"/>
    <property type="match status" value="1"/>
</dbReference>
<keyword evidence="2" id="KW-0560">Oxidoreductase</keyword>
<dbReference type="Gene3D" id="3.40.50.720">
    <property type="entry name" value="NAD(P)-binding Rossmann-like Domain"/>
    <property type="match status" value="1"/>
</dbReference>
<dbReference type="PROSITE" id="PS00061">
    <property type="entry name" value="ADH_SHORT"/>
    <property type="match status" value="1"/>
</dbReference>
<evidence type="ECO:0000313" key="5">
    <source>
        <dbReference type="Proteomes" id="UP000801492"/>
    </source>
</evidence>
<protein>
    <recommendedName>
        <fullName evidence="6">Farnesol dehydrogenase</fullName>
    </recommendedName>
</protein>
<dbReference type="Pfam" id="PF00106">
    <property type="entry name" value="adh_short"/>
    <property type="match status" value="1"/>
</dbReference>
<evidence type="ECO:0000313" key="4">
    <source>
        <dbReference type="EMBL" id="KAF2902136.1"/>
    </source>
</evidence>
<evidence type="ECO:0000256" key="1">
    <source>
        <dbReference type="ARBA" id="ARBA00006484"/>
    </source>
</evidence>
<dbReference type="PRINTS" id="PR00081">
    <property type="entry name" value="GDHRDH"/>
</dbReference>
<organism evidence="4 5">
    <name type="scientific">Ignelater luminosus</name>
    <name type="common">Cucubano</name>
    <name type="synonym">Pyrophorus luminosus</name>
    <dbReference type="NCBI Taxonomy" id="2038154"/>
    <lineage>
        <taxon>Eukaryota</taxon>
        <taxon>Metazoa</taxon>
        <taxon>Ecdysozoa</taxon>
        <taxon>Arthropoda</taxon>
        <taxon>Hexapoda</taxon>
        <taxon>Insecta</taxon>
        <taxon>Pterygota</taxon>
        <taxon>Neoptera</taxon>
        <taxon>Endopterygota</taxon>
        <taxon>Coleoptera</taxon>
        <taxon>Polyphaga</taxon>
        <taxon>Elateriformia</taxon>
        <taxon>Elateroidea</taxon>
        <taxon>Elateridae</taxon>
        <taxon>Agrypninae</taxon>
        <taxon>Pyrophorini</taxon>
        <taxon>Ignelater</taxon>
    </lineage>
</organism>
<dbReference type="InterPro" id="IPR002347">
    <property type="entry name" value="SDR_fam"/>
</dbReference>
<comment type="caution">
    <text evidence="4">The sequence shown here is derived from an EMBL/GenBank/DDBJ whole genome shotgun (WGS) entry which is preliminary data.</text>
</comment>
<evidence type="ECO:0000256" key="3">
    <source>
        <dbReference type="RuleBase" id="RU000363"/>
    </source>
</evidence>
<keyword evidence="5" id="KW-1185">Reference proteome</keyword>
<dbReference type="Proteomes" id="UP000801492">
    <property type="component" value="Unassembled WGS sequence"/>
</dbReference>
<dbReference type="InterPro" id="IPR036291">
    <property type="entry name" value="NAD(P)-bd_dom_sf"/>
</dbReference>
<dbReference type="FunFam" id="3.40.50.720:FF:000047">
    <property type="entry name" value="NADP-dependent L-serine/L-allo-threonine dehydrogenase"/>
    <property type="match status" value="1"/>
</dbReference>
<dbReference type="OrthoDB" id="1933717at2759"/>
<dbReference type="InterPro" id="IPR020904">
    <property type="entry name" value="Sc_DH/Rdtase_CS"/>
</dbReference>
<dbReference type="PRINTS" id="PR00080">
    <property type="entry name" value="SDRFAMILY"/>
</dbReference>
<accession>A0A8K0DF32</accession>
<dbReference type="EMBL" id="VTPC01001386">
    <property type="protein sequence ID" value="KAF2902136.1"/>
    <property type="molecule type" value="Genomic_DNA"/>
</dbReference>
<dbReference type="PANTHER" id="PTHR43115:SF4">
    <property type="entry name" value="DEHYDROGENASE_REDUCTASE SDR FAMILY MEMBER 11"/>
    <property type="match status" value="1"/>
</dbReference>
<dbReference type="SUPFAM" id="SSF51735">
    <property type="entry name" value="NAD(P)-binding Rossmann-fold domains"/>
    <property type="match status" value="1"/>
</dbReference>
<name>A0A8K0DF32_IGNLU</name>
<dbReference type="GO" id="GO:0016616">
    <property type="term" value="F:oxidoreductase activity, acting on the CH-OH group of donors, NAD or NADP as acceptor"/>
    <property type="evidence" value="ECO:0007669"/>
    <property type="project" value="UniProtKB-ARBA"/>
</dbReference>